<keyword evidence="7 10" id="KW-0547">Nucleotide-binding</keyword>
<evidence type="ECO:0000256" key="10">
    <source>
        <dbReference type="PIRNR" id="PIRNR001558"/>
    </source>
</evidence>
<evidence type="ECO:0000256" key="12">
    <source>
        <dbReference type="PIRSR" id="PIRSR001558-2"/>
    </source>
</evidence>
<name>A0A8K0L1L4_9PEZI</name>
<feature type="binding site" evidence="13">
    <location>
        <begin position="160"/>
        <end position="163"/>
    </location>
    <ligand>
        <name>substrate</name>
    </ligand>
</feature>
<feature type="binding site" evidence="12">
    <location>
        <position position="156"/>
    </location>
    <ligand>
        <name>Mg(2+)</name>
        <dbReference type="ChEBI" id="CHEBI:18420"/>
    </ligand>
</feature>
<evidence type="ECO:0000256" key="3">
    <source>
        <dbReference type="ARBA" id="ARBA00011738"/>
    </source>
</evidence>
<evidence type="ECO:0000256" key="2">
    <source>
        <dbReference type="ARBA" id="ARBA00010385"/>
    </source>
</evidence>
<evidence type="ECO:0000259" key="14">
    <source>
        <dbReference type="Pfam" id="PF03199"/>
    </source>
</evidence>
<feature type="binding site" evidence="12">
    <location>
        <position position="158"/>
    </location>
    <ligand>
        <name>Mg(2+)</name>
        <dbReference type="ChEBI" id="CHEBI:18420"/>
    </ligand>
</feature>
<gene>
    <name evidence="15" type="ORF">KVT40_009134</name>
</gene>
<dbReference type="Gene3D" id="1.10.1080.10">
    <property type="entry name" value="Glutathione Synthetase, Chain A, domain 3"/>
    <property type="match status" value="1"/>
</dbReference>
<dbReference type="Gene3D" id="3.30.1490.80">
    <property type="match status" value="1"/>
</dbReference>
<dbReference type="Gene3D" id="3.40.50.1760">
    <property type="entry name" value="Glutathione synthase, substrate-binding domain superfamily, eukaryotic"/>
    <property type="match status" value="1"/>
</dbReference>
<feature type="binding site" evidence="12">
    <location>
        <position position="402"/>
    </location>
    <ligand>
        <name>Mg(2+)</name>
        <dbReference type="ChEBI" id="CHEBI:18420"/>
    </ligand>
</feature>
<feature type="binding site" evidence="13">
    <location>
        <begin position="503"/>
        <end position="504"/>
    </location>
    <ligand>
        <name>substrate</name>
    </ligand>
</feature>
<keyword evidence="4 10" id="KW-0436">Ligase</keyword>
<dbReference type="FunFam" id="3.30.1490.50:FF:000002">
    <property type="entry name" value="Glutathione synthetase"/>
    <property type="match status" value="1"/>
</dbReference>
<dbReference type="AlphaFoldDB" id="A0A8K0L1L4"/>
<dbReference type="GO" id="GO:0004363">
    <property type="term" value="F:glutathione synthase activity"/>
    <property type="evidence" value="ECO:0007669"/>
    <property type="project" value="UniProtKB-UniRule"/>
</dbReference>
<dbReference type="OrthoDB" id="2020073at2759"/>
<dbReference type="InterPro" id="IPR014709">
    <property type="entry name" value="Glutathione_synthase_C_euk"/>
</dbReference>
<feature type="binding site" evidence="11">
    <location>
        <position position="494"/>
    </location>
    <ligand>
        <name>ATP</name>
        <dbReference type="ChEBI" id="CHEBI:30616"/>
    </ligand>
</feature>
<comment type="pathway">
    <text evidence="1 10">Sulfur metabolism; glutathione biosynthesis; glutathione from L-cysteine and L-glutamate: step 2/2.</text>
</comment>
<comment type="subunit">
    <text evidence="3">Homodimer.</text>
</comment>
<dbReference type="NCBIfam" id="TIGR01986">
    <property type="entry name" value="glut_syn_euk"/>
    <property type="match status" value="1"/>
</dbReference>
<dbReference type="GO" id="GO:0005524">
    <property type="term" value="F:ATP binding"/>
    <property type="evidence" value="ECO:0007669"/>
    <property type="project" value="UniProtKB-UniRule"/>
</dbReference>
<dbReference type="Proteomes" id="UP000809789">
    <property type="component" value="Unassembled WGS sequence"/>
</dbReference>
<dbReference type="GO" id="GO:0000287">
    <property type="term" value="F:magnesium ion binding"/>
    <property type="evidence" value="ECO:0007669"/>
    <property type="project" value="UniProtKB-UniRule"/>
</dbReference>
<dbReference type="InterPro" id="IPR014049">
    <property type="entry name" value="Glutathione_synthase_N_euk"/>
</dbReference>
<dbReference type="Pfam" id="PF03917">
    <property type="entry name" value="GSH_synth_ATP"/>
    <property type="match status" value="1"/>
</dbReference>
<evidence type="ECO:0000256" key="5">
    <source>
        <dbReference type="ARBA" id="ARBA00022684"/>
    </source>
</evidence>
<comment type="similarity">
    <text evidence="2 10">Belongs to the eukaryotic GSH synthase family.</text>
</comment>
<evidence type="ECO:0000256" key="9">
    <source>
        <dbReference type="ARBA" id="ARBA00022842"/>
    </source>
</evidence>
<feature type="binding site" evidence="11">
    <location>
        <position position="492"/>
    </location>
    <ligand>
        <name>substrate</name>
    </ligand>
</feature>
<evidence type="ECO:0000256" key="6">
    <source>
        <dbReference type="ARBA" id="ARBA00022723"/>
    </source>
</evidence>
<evidence type="ECO:0000256" key="4">
    <source>
        <dbReference type="ARBA" id="ARBA00022598"/>
    </source>
</evidence>
<keyword evidence="16" id="KW-1185">Reference proteome</keyword>
<dbReference type="InterPro" id="IPR037013">
    <property type="entry name" value="GSH-S_sub-bd_sf"/>
</dbReference>
<feature type="binding site" evidence="13">
    <location>
        <begin position="297"/>
        <end position="300"/>
    </location>
    <ligand>
        <name>substrate</name>
    </ligand>
</feature>
<dbReference type="Gene3D" id="3.30.1490.50">
    <property type="match status" value="1"/>
</dbReference>
<dbReference type="EMBL" id="JAESVG020000010">
    <property type="protein sequence ID" value="KAG8624158.1"/>
    <property type="molecule type" value="Genomic_DNA"/>
</dbReference>
<feature type="binding site" evidence="13">
    <location>
        <begin position="236"/>
        <end position="238"/>
    </location>
    <ligand>
        <name>substrate</name>
    </ligand>
</feature>
<dbReference type="Gene3D" id="3.30.470.20">
    <property type="entry name" value="ATP-grasp fold, B domain"/>
    <property type="match status" value="1"/>
</dbReference>
<feature type="domain" description="Glutathione synthase substrate-binding" evidence="14">
    <location>
        <begin position="226"/>
        <end position="333"/>
    </location>
</feature>
<protein>
    <recommendedName>
        <fullName evidence="10">Glutathione synthetase</fullName>
        <shortName evidence="10">GSH-S</shortName>
        <ecNumber evidence="10">6.3.2.3</ecNumber>
    </recommendedName>
</protein>
<evidence type="ECO:0000256" key="13">
    <source>
        <dbReference type="PIRSR" id="PIRSR001558-3"/>
    </source>
</evidence>
<sequence length="518" mass="57012">MSRDVYPEYPPDVSGMQLRNIVTSAQDWSIAHGLAVRPAPTFVSESQDPTTSLAVAAPITLFPSPFPRNCFEDALSIQEAYNELYARIASEESWLKGVVEELVEIDEFMAELWNIHKKVKDEGYVQDLSLGLFRSDYMVNIDPENATSKASLRQVEFNTIASSFGGLSSQISALHKFLLKSGIYPPDVSSLNNENELIESKSARLLASGLAEAHKAYGSGNTSLPKCVLFVVQTPERNVFDQRHLEYPLIYDHGIRTYRLAFSEILKHTHLDSTRTLIYTPPHSPSTPHEVSTLYFRAGYAPTDYTSPDSWAARLHLERSRAIKCPSILTHLSGAKKIQQVLATPSSPHLSHFLPDSTTSSSILATFAPIYPLDNTAAGQHARSLALNRASAANFVLKPQREGGGNNIYRSKIPDFLKSIPETQWPAYILMEMINPPPLKNVILRNGEVQKGGVIGELGVYGVMLWRNKLVGGEHTGVEEVLVNKEAGYLLRTKGDTSEEGGVAAGFGAVDSVMLVDV</sequence>
<feature type="binding site" evidence="11">
    <location>
        <position position="409"/>
    </location>
    <ligand>
        <name>ATP</name>
        <dbReference type="ChEBI" id="CHEBI:30616"/>
    </ligand>
</feature>
<dbReference type="EC" id="6.3.2.3" evidence="10"/>
<feature type="binding site" evidence="11">
    <location>
        <position position="500"/>
    </location>
    <ligand>
        <name>ATP</name>
        <dbReference type="ChEBI" id="CHEBI:30616"/>
    </ligand>
</feature>
<dbReference type="GO" id="GO:0043295">
    <property type="term" value="F:glutathione binding"/>
    <property type="evidence" value="ECO:0007669"/>
    <property type="project" value="UniProtKB-UniRule"/>
</dbReference>
<dbReference type="GO" id="GO:0005829">
    <property type="term" value="C:cytosol"/>
    <property type="evidence" value="ECO:0007669"/>
    <property type="project" value="TreeGrafter"/>
</dbReference>
<dbReference type="InterPro" id="IPR014042">
    <property type="entry name" value="Glutathione_synthase_a-hlx"/>
</dbReference>
<dbReference type="PANTHER" id="PTHR11130:SF0">
    <property type="entry name" value="GLUTATHIONE SYNTHETASE"/>
    <property type="match status" value="1"/>
</dbReference>
<dbReference type="FunFam" id="3.40.50.1760:FF:000001">
    <property type="entry name" value="Glutathione synthetase"/>
    <property type="match status" value="1"/>
</dbReference>
<feature type="binding site" evidence="11">
    <location>
        <position position="457"/>
    </location>
    <ligand>
        <name>ATP</name>
        <dbReference type="ChEBI" id="CHEBI:30616"/>
    </ligand>
</feature>
<evidence type="ECO:0000256" key="8">
    <source>
        <dbReference type="ARBA" id="ARBA00022840"/>
    </source>
</evidence>
<feature type="binding site" evidence="11">
    <location>
        <begin position="431"/>
        <end position="434"/>
    </location>
    <ligand>
        <name>ATP</name>
        <dbReference type="ChEBI" id="CHEBI:30616"/>
    </ligand>
</feature>
<keyword evidence="8 10" id="KW-0067">ATP-binding</keyword>
<dbReference type="InterPro" id="IPR004887">
    <property type="entry name" value="GSH_synth_subst-bd"/>
</dbReference>
<evidence type="ECO:0000313" key="16">
    <source>
        <dbReference type="Proteomes" id="UP000809789"/>
    </source>
</evidence>
<feature type="binding site" evidence="11">
    <location>
        <position position="156"/>
    </location>
    <ligand>
        <name>ATP</name>
        <dbReference type="ChEBI" id="CHEBI:30616"/>
    </ligand>
</feature>
<feature type="binding site" evidence="11">
    <location>
        <position position="134"/>
    </location>
    <ligand>
        <name>substrate</name>
    </ligand>
</feature>
<comment type="caution">
    <text evidence="15">The sequence shown here is derived from an EMBL/GenBank/DDBJ whole genome shotgun (WGS) entry which is preliminary data.</text>
</comment>
<comment type="cofactor">
    <cofactor evidence="10 12">
        <name>Mg(2+)</name>
        <dbReference type="ChEBI" id="CHEBI:18420"/>
    </cofactor>
    <text evidence="10 12">Binds 1 Mg(2+) ion per subunit.</text>
</comment>
<organism evidence="15 16">
    <name type="scientific">Elsinoe batatas</name>
    <dbReference type="NCBI Taxonomy" id="2601811"/>
    <lineage>
        <taxon>Eukaryota</taxon>
        <taxon>Fungi</taxon>
        <taxon>Dikarya</taxon>
        <taxon>Ascomycota</taxon>
        <taxon>Pezizomycotina</taxon>
        <taxon>Dothideomycetes</taxon>
        <taxon>Dothideomycetidae</taxon>
        <taxon>Myriangiales</taxon>
        <taxon>Elsinoaceae</taxon>
        <taxon>Elsinoe</taxon>
    </lineage>
</organism>
<evidence type="ECO:0000256" key="11">
    <source>
        <dbReference type="PIRSR" id="PIRSR001558-1"/>
    </source>
</evidence>
<dbReference type="Pfam" id="PF03199">
    <property type="entry name" value="GSH_synthase"/>
    <property type="match status" value="1"/>
</dbReference>
<dbReference type="SUPFAM" id="SSF52440">
    <property type="entry name" value="PreATP-grasp domain"/>
    <property type="match status" value="1"/>
</dbReference>
<accession>A0A8K0L1L4</accession>
<keyword evidence="6 10" id="KW-0479">Metal-binding</keyword>
<feature type="binding site" evidence="11">
    <location>
        <position position="242"/>
    </location>
    <ligand>
        <name>substrate</name>
    </ligand>
</feature>
<dbReference type="SUPFAM" id="SSF56059">
    <property type="entry name" value="Glutathione synthetase ATP-binding domain-like"/>
    <property type="match status" value="1"/>
</dbReference>
<keyword evidence="9 10" id="KW-0460">Magnesium</keyword>
<dbReference type="UniPathway" id="UPA00142">
    <property type="reaction ID" value="UER00210"/>
</dbReference>
<dbReference type="InterPro" id="IPR016185">
    <property type="entry name" value="PreATP-grasp_dom_sf"/>
</dbReference>
<proteinExistence type="inferred from homology"/>
<feature type="binding site" evidence="11">
    <location>
        <position position="336"/>
    </location>
    <ligand>
        <name>ATP</name>
        <dbReference type="ChEBI" id="CHEBI:30616"/>
    </ligand>
</feature>
<comment type="catalytic activity">
    <reaction evidence="10">
        <text>gamma-L-glutamyl-L-cysteine + glycine + ATP = glutathione + ADP + phosphate + H(+)</text>
        <dbReference type="Rhea" id="RHEA:13557"/>
        <dbReference type="ChEBI" id="CHEBI:15378"/>
        <dbReference type="ChEBI" id="CHEBI:30616"/>
        <dbReference type="ChEBI" id="CHEBI:43474"/>
        <dbReference type="ChEBI" id="CHEBI:57305"/>
        <dbReference type="ChEBI" id="CHEBI:57925"/>
        <dbReference type="ChEBI" id="CHEBI:58173"/>
        <dbReference type="ChEBI" id="CHEBI:456216"/>
        <dbReference type="EC" id="6.3.2.3"/>
    </reaction>
</comment>
<feature type="binding site" evidence="11">
    <location>
        <begin position="398"/>
        <end position="407"/>
    </location>
    <ligand>
        <name>ATP</name>
        <dbReference type="ChEBI" id="CHEBI:30616"/>
    </ligand>
</feature>
<evidence type="ECO:0000256" key="7">
    <source>
        <dbReference type="ARBA" id="ARBA00022741"/>
    </source>
</evidence>
<reference evidence="15" key="1">
    <citation type="submission" date="2021-07" db="EMBL/GenBank/DDBJ databases">
        <title>Elsinoe batatas strain:CRI-CJ2 Genome sequencing and assembly.</title>
        <authorList>
            <person name="Huang L."/>
        </authorList>
    </citation>
    <scope>NUCLEOTIDE SEQUENCE</scope>
    <source>
        <strain evidence="15">CRI-CJ2</strain>
    </source>
</reference>
<dbReference type="PANTHER" id="PTHR11130">
    <property type="entry name" value="GLUTATHIONE SYNTHETASE"/>
    <property type="match status" value="1"/>
</dbReference>
<dbReference type="InterPro" id="IPR005615">
    <property type="entry name" value="Glutathione_synthase"/>
</dbReference>
<evidence type="ECO:0000256" key="1">
    <source>
        <dbReference type="ARBA" id="ARBA00004965"/>
    </source>
</evidence>
<dbReference type="PIRSF" id="PIRSF001558">
    <property type="entry name" value="GSHase"/>
    <property type="match status" value="1"/>
</dbReference>
<evidence type="ECO:0000313" key="15">
    <source>
        <dbReference type="EMBL" id="KAG8624158.1"/>
    </source>
</evidence>
<keyword evidence="5 10" id="KW-0317">Glutathione biosynthesis</keyword>